<evidence type="ECO:0000313" key="7">
    <source>
        <dbReference type="Proteomes" id="UP000575985"/>
    </source>
</evidence>
<dbReference type="Pfam" id="PF00126">
    <property type="entry name" value="HTH_1"/>
    <property type="match status" value="1"/>
</dbReference>
<dbReference type="GO" id="GO:0032993">
    <property type="term" value="C:protein-DNA complex"/>
    <property type="evidence" value="ECO:0007669"/>
    <property type="project" value="TreeGrafter"/>
</dbReference>
<dbReference type="GO" id="GO:0003700">
    <property type="term" value="F:DNA-binding transcription factor activity"/>
    <property type="evidence" value="ECO:0007669"/>
    <property type="project" value="InterPro"/>
</dbReference>
<accession>A0A853BN61</accession>
<dbReference type="SUPFAM" id="SSF46785">
    <property type="entry name" value="Winged helix' DNA-binding domain"/>
    <property type="match status" value="1"/>
</dbReference>
<dbReference type="InterPro" id="IPR005119">
    <property type="entry name" value="LysR_subst-bd"/>
</dbReference>
<dbReference type="FunFam" id="1.10.10.10:FF:000001">
    <property type="entry name" value="LysR family transcriptional regulator"/>
    <property type="match status" value="1"/>
</dbReference>
<dbReference type="GO" id="GO:0003677">
    <property type="term" value="F:DNA binding"/>
    <property type="evidence" value="ECO:0007669"/>
    <property type="project" value="UniProtKB-KW"/>
</dbReference>
<dbReference type="AlphaFoldDB" id="A0A853BN61"/>
<comment type="caution">
    <text evidence="6">The sequence shown here is derived from an EMBL/GenBank/DDBJ whole genome shotgun (WGS) entry which is preliminary data.</text>
</comment>
<dbReference type="CDD" id="cd08414">
    <property type="entry name" value="PBP2_LTTR_aromatics_like"/>
    <property type="match status" value="1"/>
</dbReference>
<evidence type="ECO:0000256" key="3">
    <source>
        <dbReference type="ARBA" id="ARBA00023125"/>
    </source>
</evidence>
<dbReference type="Gene3D" id="3.40.190.10">
    <property type="entry name" value="Periplasmic binding protein-like II"/>
    <property type="match status" value="2"/>
</dbReference>
<dbReference type="PANTHER" id="PTHR30346">
    <property type="entry name" value="TRANSCRIPTIONAL DUAL REGULATOR HCAR-RELATED"/>
    <property type="match status" value="1"/>
</dbReference>
<gene>
    <name evidence="6" type="ORF">HNR12_002238</name>
</gene>
<keyword evidence="2" id="KW-0805">Transcription regulation</keyword>
<evidence type="ECO:0000256" key="4">
    <source>
        <dbReference type="ARBA" id="ARBA00023163"/>
    </source>
</evidence>
<evidence type="ECO:0000256" key="2">
    <source>
        <dbReference type="ARBA" id="ARBA00023015"/>
    </source>
</evidence>
<evidence type="ECO:0000259" key="5">
    <source>
        <dbReference type="PROSITE" id="PS50931"/>
    </source>
</evidence>
<dbReference type="Pfam" id="PF03466">
    <property type="entry name" value="LysR_substrate"/>
    <property type="match status" value="1"/>
</dbReference>
<keyword evidence="4" id="KW-0804">Transcription</keyword>
<keyword evidence="3 6" id="KW-0238">DNA-binding</keyword>
<reference evidence="6 7" key="1">
    <citation type="submission" date="2020-07" db="EMBL/GenBank/DDBJ databases">
        <title>Sequencing the genomes of 1000 actinobacteria strains.</title>
        <authorList>
            <person name="Klenk H.-P."/>
        </authorList>
    </citation>
    <scope>NUCLEOTIDE SEQUENCE [LARGE SCALE GENOMIC DNA]</scope>
    <source>
        <strain evidence="6 7">DSM 45927</strain>
    </source>
</reference>
<dbReference type="RefSeq" id="WP_179767403.1">
    <property type="nucleotide sequence ID" value="NZ_JACCFO010000001.1"/>
</dbReference>
<dbReference type="Gene3D" id="1.10.10.10">
    <property type="entry name" value="Winged helix-like DNA-binding domain superfamily/Winged helix DNA-binding domain"/>
    <property type="match status" value="1"/>
</dbReference>
<dbReference type="PRINTS" id="PR00039">
    <property type="entry name" value="HTHLYSR"/>
</dbReference>
<dbReference type="PROSITE" id="PS50931">
    <property type="entry name" value="HTH_LYSR"/>
    <property type="match status" value="1"/>
</dbReference>
<evidence type="ECO:0000256" key="1">
    <source>
        <dbReference type="ARBA" id="ARBA00009437"/>
    </source>
</evidence>
<name>A0A853BN61_9ACTN</name>
<dbReference type="SUPFAM" id="SSF53850">
    <property type="entry name" value="Periplasmic binding protein-like II"/>
    <property type="match status" value="1"/>
</dbReference>
<comment type="similarity">
    <text evidence="1">Belongs to the LysR transcriptional regulatory family.</text>
</comment>
<dbReference type="Proteomes" id="UP000575985">
    <property type="component" value="Unassembled WGS sequence"/>
</dbReference>
<dbReference type="InterPro" id="IPR036390">
    <property type="entry name" value="WH_DNA-bd_sf"/>
</dbReference>
<protein>
    <submittedName>
        <fullName evidence="6">DNA-binding transcriptional LysR family regulator</fullName>
    </submittedName>
</protein>
<dbReference type="InterPro" id="IPR036388">
    <property type="entry name" value="WH-like_DNA-bd_sf"/>
</dbReference>
<keyword evidence="7" id="KW-1185">Reference proteome</keyword>
<sequence length="327" mass="34925">MDLSRHLRHFLAVAEEMHFGRAAEALGIAQPPLSQSIQRLERELGVALFDRSRRAIELTPAGRLLCDEARALLLREERLRTVMRKARDGELGALRAGVPADTPAPVLRALLEALAERAPGLEVDLQELTTAEQVRLLAAAQLDVGLLHHPVEAPDVHLGPTADIPLGAVLARTSPLARSAEVAPADLAGHDLVAFPRATAPGAYDHLLDACRAAGFSPARVRHAGNPEFLLGLVLADRGVALEPEALARREPRAAWRPLKGRPLVRRIGAAWPRHAPHPAAAQFARVAIGLLAPPEPPAPPIGPAERPWSVVYTPPEQGAGGAGFPF</sequence>
<dbReference type="InterPro" id="IPR000847">
    <property type="entry name" value="LysR_HTH_N"/>
</dbReference>
<evidence type="ECO:0000313" key="6">
    <source>
        <dbReference type="EMBL" id="NYI95961.1"/>
    </source>
</evidence>
<dbReference type="EMBL" id="JACCFO010000001">
    <property type="protein sequence ID" value="NYI95961.1"/>
    <property type="molecule type" value="Genomic_DNA"/>
</dbReference>
<organism evidence="6 7">
    <name type="scientific">Streptomonospora nanhaiensis</name>
    <dbReference type="NCBI Taxonomy" id="1323731"/>
    <lineage>
        <taxon>Bacteria</taxon>
        <taxon>Bacillati</taxon>
        <taxon>Actinomycetota</taxon>
        <taxon>Actinomycetes</taxon>
        <taxon>Streptosporangiales</taxon>
        <taxon>Nocardiopsidaceae</taxon>
        <taxon>Streptomonospora</taxon>
    </lineage>
</organism>
<dbReference type="PANTHER" id="PTHR30346:SF0">
    <property type="entry name" value="HCA OPERON TRANSCRIPTIONAL ACTIVATOR HCAR"/>
    <property type="match status" value="1"/>
</dbReference>
<feature type="domain" description="HTH lysR-type" evidence="5">
    <location>
        <begin position="1"/>
        <end position="59"/>
    </location>
</feature>
<proteinExistence type="inferred from homology"/>